<dbReference type="AlphaFoldDB" id="A0A5P2CCV0"/>
<protein>
    <submittedName>
        <fullName evidence="1">Uncharacterized protein</fullName>
    </submittedName>
</protein>
<gene>
    <name evidence="1" type="ORF">DEJ48_38855</name>
</gene>
<dbReference type="Proteomes" id="UP000322927">
    <property type="component" value="Chromosome"/>
</dbReference>
<organism evidence="1 2">
    <name type="scientific">Streptomyces venezuelae</name>
    <dbReference type="NCBI Taxonomy" id="54571"/>
    <lineage>
        <taxon>Bacteria</taxon>
        <taxon>Bacillati</taxon>
        <taxon>Actinomycetota</taxon>
        <taxon>Actinomycetes</taxon>
        <taxon>Kitasatosporales</taxon>
        <taxon>Streptomycetaceae</taxon>
        <taxon>Streptomyces</taxon>
    </lineage>
</organism>
<name>A0A5P2CCV0_STRVZ</name>
<accession>A0A5P2CCV0</accession>
<sequence>MPLLHEYTCTATPGRRVLEVYDAETYLGDTESLHTAEEQVVAGERHHLYLVSLQPTIKAQVSIRIWDTVPQVPADAEGRVPVTIESRTGTLVVNELEFGPAGETNLPRPGVYEGHAWWRGRQAAGDYYDSYFDQETDDWTLEQTRSYFAQCPAGEHYVLDLAYHREPDPLDANEAGN</sequence>
<evidence type="ECO:0000313" key="2">
    <source>
        <dbReference type="Proteomes" id="UP000322927"/>
    </source>
</evidence>
<proteinExistence type="predicted"/>
<evidence type="ECO:0000313" key="1">
    <source>
        <dbReference type="EMBL" id="QES38579.1"/>
    </source>
</evidence>
<dbReference type="RefSeq" id="WP_150220760.1">
    <property type="nucleotide sequence ID" value="NZ_CP029192.1"/>
</dbReference>
<dbReference type="EMBL" id="CP029192">
    <property type="protein sequence ID" value="QES38579.1"/>
    <property type="molecule type" value="Genomic_DNA"/>
</dbReference>
<dbReference type="OrthoDB" id="4302906at2"/>
<reference evidence="1 2" key="1">
    <citation type="submission" date="2018-05" db="EMBL/GenBank/DDBJ databases">
        <title>Streptomyces venezuelae.</title>
        <authorList>
            <person name="Kim W."/>
            <person name="Lee N."/>
            <person name="Cho B.-K."/>
        </authorList>
    </citation>
    <scope>NUCLEOTIDE SEQUENCE [LARGE SCALE GENOMIC DNA]</scope>
    <source>
        <strain evidence="1 2">ATCC 14584</strain>
    </source>
</reference>